<feature type="domain" description="PORR" evidence="2">
    <location>
        <begin position="42"/>
        <end position="90"/>
    </location>
</feature>
<dbReference type="Pfam" id="PF11955">
    <property type="entry name" value="PORR"/>
    <property type="match status" value="1"/>
</dbReference>
<dbReference type="GO" id="GO:0003723">
    <property type="term" value="F:RNA binding"/>
    <property type="evidence" value="ECO:0007669"/>
    <property type="project" value="InterPro"/>
</dbReference>
<proteinExistence type="predicted"/>
<comment type="caution">
    <text evidence="3">The sequence shown here is derived from an EMBL/GenBank/DDBJ whole genome shotgun (WGS) entry which is preliminary data.</text>
</comment>
<dbReference type="AlphaFoldDB" id="A0A8X7S0H9"/>
<dbReference type="InterPro" id="IPR021099">
    <property type="entry name" value="PORR_domain"/>
</dbReference>
<feature type="region of interest" description="Disordered" evidence="1">
    <location>
        <begin position="105"/>
        <end position="125"/>
    </location>
</feature>
<dbReference type="Proteomes" id="UP000886595">
    <property type="component" value="Unassembled WGS sequence"/>
</dbReference>
<sequence>MGFLEPLYKQQDEENIQTPFSETNLLGSLCGCTWTRSWVKAVGSKEFEKRAVAVMYELLSFTLEKRLVTTDHLTHFRREFVATEEGREIFRVIVRRSGDEGLRVGFEKNDDDMMSDDDDEMDSDEVNDEYEEKCKILTKG</sequence>
<protein>
    <recommendedName>
        <fullName evidence="2">PORR domain-containing protein</fullName>
    </recommendedName>
</protein>
<keyword evidence="4" id="KW-1185">Reference proteome</keyword>
<accession>A0A8X7S0H9</accession>
<evidence type="ECO:0000256" key="1">
    <source>
        <dbReference type="SAM" id="MobiDB-lite"/>
    </source>
</evidence>
<gene>
    <name evidence="3" type="ORF">Bca52824_044086</name>
</gene>
<evidence type="ECO:0000259" key="2">
    <source>
        <dbReference type="Pfam" id="PF11955"/>
    </source>
</evidence>
<dbReference type="EMBL" id="JAAMPC010000009">
    <property type="protein sequence ID" value="KAG2297417.1"/>
    <property type="molecule type" value="Genomic_DNA"/>
</dbReference>
<organism evidence="3 4">
    <name type="scientific">Brassica carinata</name>
    <name type="common">Ethiopian mustard</name>
    <name type="synonym">Abyssinian cabbage</name>
    <dbReference type="NCBI Taxonomy" id="52824"/>
    <lineage>
        <taxon>Eukaryota</taxon>
        <taxon>Viridiplantae</taxon>
        <taxon>Streptophyta</taxon>
        <taxon>Embryophyta</taxon>
        <taxon>Tracheophyta</taxon>
        <taxon>Spermatophyta</taxon>
        <taxon>Magnoliopsida</taxon>
        <taxon>eudicotyledons</taxon>
        <taxon>Gunneridae</taxon>
        <taxon>Pentapetalae</taxon>
        <taxon>rosids</taxon>
        <taxon>malvids</taxon>
        <taxon>Brassicales</taxon>
        <taxon>Brassicaceae</taxon>
        <taxon>Brassiceae</taxon>
        <taxon>Brassica</taxon>
    </lineage>
</organism>
<name>A0A8X7S0H9_BRACI</name>
<reference evidence="3 4" key="1">
    <citation type="submission" date="2020-02" db="EMBL/GenBank/DDBJ databases">
        <authorList>
            <person name="Ma Q."/>
            <person name="Huang Y."/>
            <person name="Song X."/>
            <person name="Pei D."/>
        </authorList>
    </citation>
    <scope>NUCLEOTIDE SEQUENCE [LARGE SCALE GENOMIC DNA]</scope>
    <source>
        <strain evidence="3">Sxm20200214</strain>
        <tissue evidence="3">Leaf</tissue>
    </source>
</reference>
<dbReference type="OrthoDB" id="1929112at2759"/>
<feature type="compositionally biased region" description="Acidic residues" evidence="1">
    <location>
        <begin position="109"/>
        <end position="125"/>
    </location>
</feature>
<evidence type="ECO:0000313" key="3">
    <source>
        <dbReference type="EMBL" id="KAG2297417.1"/>
    </source>
</evidence>
<evidence type="ECO:0000313" key="4">
    <source>
        <dbReference type="Proteomes" id="UP000886595"/>
    </source>
</evidence>